<dbReference type="InterPro" id="IPR039556">
    <property type="entry name" value="ICL/PEPM"/>
</dbReference>
<reference evidence="1" key="1">
    <citation type="submission" date="2023-03" db="EMBL/GenBank/DDBJ databases">
        <authorList>
            <person name="Steffen K."/>
            <person name="Cardenas P."/>
        </authorList>
    </citation>
    <scope>NUCLEOTIDE SEQUENCE</scope>
</reference>
<dbReference type="InterPro" id="IPR040442">
    <property type="entry name" value="Pyrv_kinase-like_dom_sf"/>
</dbReference>
<keyword evidence="2" id="KW-1185">Reference proteome</keyword>
<proteinExistence type="predicted"/>
<dbReference type="PANTHER" id="PTHR42905">
    <property type="entry name" value="PHOSPHOENOLPYRUVATE CARBOXYLASE"/>
    <property type="match status" value="1"/>
</dbReference>
<protein>
    <submittedName>
        <fullName evidence="1">2,3-dimethylmalate lyase</fullName>
    </submittedName>
</protein>
<dbReference type="EMBL" id="CASHTH010001396">
    <property type="protein sequence ID" value="CAI8014863.1"/>
    <property type="molecule type" value="Genomic_DNA"/>
</dbReference>
<dbReference type="InterPro" id="IPR015813">
    <property type="entry name" value="Pyrv/PenolPyrv_kinase-like_dom"/>
</dbReference>
<keyword evidence="1" id="KW-0456">Lyase</keyword>
<name>A0AA35RNL2_GEOBA</name>
<organism evidence="1 2">
    <name type="scientific">Geodia barretti</name>
    <name type="common">Barrett's horny sponge</name>
    <dbReference type="NCBI Taxonomy" id="519541"/>
    <lineage>
        <taxon>Eukaryota</taxon>
        <taxon>Metazoa</taxon>
        <taxon>Porifera</taxon>
        <taxon>Demospongiae</taxon>
        <taxon>Heteroscleromorpha</taxon>
        <taxon>Tetractinellida</taxon>
        <taxon>Astrophorina</taxon>
        <taxon>Geodiidae</taxon>
        <taxon>Geodia</taxon>
    </lineage>
</organism>
<dbReference type="GO" id="GO:0016829">
    <property type="term" value="F:lyase activity"/>
    <property type="evidence" value="ECO:0007669"/>
    <property type="project" value="UniProtKB-KW"/>
</dbReference>
<evidence type="ECO:0000313" key="1">
    <source>
        <dbReference type="EMBL" id="CAI8014863.1"/>
    </source>
</evidence>
<dbReference type="CDD" id="cd00377">
    <property type="entry name" value="ICL_PEPM"/>
    <property type="match status" value="1"/>
</dbReference>
<dbReference type="Pfam" id="PF13714">
    <property type="entry name" value="PEP_mutase"/>
    <property type="match status" value="1"/>
</dbReference>
<dbReference type="PANTHER" id="PTHR42905:SF2">
    <property type="entry name" value="PHOSPHOENOLPYRUVATE CARBOXYLASE FAMILY PROTEIN"/>
    <property type="match status" value="1"/>
</dbReference>
<accession>A0AA35RNL2</accession>
<dbReference type="Gene3D" id="3.20.20.60">
    <property type="entry name" value="Phosphoenolpyruvate-binding domains"/>
    <property type="match status" value="1"/>
</dbReference>
<dbReference type="AlphaFoldDB" id="A0AA35RNL2"/>
<comment type="caution">
    <text evidence="1">The sequence shown here is derived from an EMBL/GenBank/DDBJ whole genome shotgun (WGS) entry which is preliminary data.</text>
</comment>
<sequence>MKATTQLRQMLASDQLIVAPFVLNALHARIAEDVGHHAVYMTGAGTAAERGFPDVGLITMTEMVSNAKYIADAVNIPVICDADTGYGNPLNVHRTVREYESAGVAAIHLEDQVFPKKCGFFAGKQVVPITDHVQKIRAALDARTDPDFVIIARCDAYAVNGWEDTVERCRAYREAGADLVFVDGIKSQDDIQRYAADLGDVPRMYNGDLATTQKMQDLGYKIMICGSTIWLIYKQVRAAYEELMTDGMVDPDRYGTRWDVASVLGLDAIYELEKKYGVQDVGTDVAALAAAQAVQMAADAAVPAPADD</sequence>
<evidence type="ECO:0000313" key="2">
    <source>
        <dbReference type="Proteomes" id="UP001174909"/>
    </source>
</evidence>
<gene>
    <name evidence="1" type="ORF">GBAR_LOCUS9267</name>
</gene>
<dbReference type="SUPFAM" id="SSF51621">
    <property type="entry name" value="Phosphoenolpyruvate/pyruvate domain"/>
    <property type="match status" value="1"/>
</dbReference>
<dbReference type="Proteomes" id="UP001174909">
    <property type="component" value="Unassembled WGS sequence"/>
</dbReference>